<sequence>MIARKPQKFSLNSSETTALKLPKEDSSSFFNQHRNKTAAEAATSILEDLGINKSSENETAKSKAGNIGRKAEQKIHQTKKHQDQKNRLLKDFDRLKPESKNYHSRLKGEAKKTSAENMEDKKTADPSKVKFGFHENFILFVIFCVLAVAGIAFVGGYLKIFDSSIFHQLTAKNLHHLEFDGEFKARQVENGYNRLPLLVVEGAIRDIFEDSEDVKKIQLKAFAFDSENRMIASHFTYAGNVLTDEQLEEFSPLDITAMRHSEDMGVLSPSGFTSTQENSLNTGLQKQGIPFQLVFLKSVQNIKRTSVQIVSYVRNNKIIFVRSPGLQ</sequence>
<feature type="transmembrane region" description="Helical" evidence="2">
    <location>
        <begin position="137"/>
        <end position="158"/>
    </location>
</feature>
<organism evidence="3">
    <name type="scientific">marine metagenome</name>
    <dbReference type="NCBI Taxonomy" id="408172"/>
    <lineage>
        <taxon>unclassified sequences</taxon>
        <taxon>metagenomes</taxon>
        <taxon>ecological metagenomes</taxon>
    </lineage>
</organism>
<evidence type="ECO:0000256" key="2">
    <source>
        <dbReference type="SAM" id="Phobius"/>
    </source>
</evidence>
<accession>A0A381V383</accession>
<keyword evidence="2" id="KW-0472">Membrane</keyword>
<dbReference type="EMBL" id="UINC01007736">
    <property type="protein sequence ID" value="SVA34846.1"/>
    <property type="molecule type" value="Genomic_DNA"/>
</dbReference>
<name>A0A381V383_9ZZZZ</name>
<evidence type="ECO:0000313" key="3">
    <source>
        <dbReference type="EMBL" id="SVA34846.1"/>
    </source>
</evidence>
<keyword evidence="2" id="KW-0812">Transmembrane</keyword>
<feature type="region of interest" description="Disordered" evidence="1">
    <location>
        <begin position="48"/>
        <end position="124"/>
    </location>
</feature>
<gene>
    <name evidence="3" type="ORF">METZ01_LOCUS87700</name>
</gene>
<protein>
    <submittedName>
        <fullName evidence="3">Uncharacterized protein</fullName>
    </submittedName>
</protein>
<reference evidence="3" key="1">
    <citation type="submission" date="2018-05" db="EMBL/GenBank/DDBJ databases">
        <authorList>
            <person name="Lanie J.A."/>
            <person name="Ng W.-L."/>
            <person name="Kazmierczak K.M."/>
            <person name="Andrzejewski T.M."/>
            <person name="Davidsen T.M."/>
            <person name="Wayne K.J."/>
            <person name="Tettelin H."/>
            <person name="Glass J.I."/>
            <person name="Rusch D."/>
            <person name="Podicherti R."/>
            <person name="Tsui H.-C.T."/>
            <person name="Winkler M.E."/>
        </authorList>
    </citation>
    <scope>NUCLEOTIDE SEQUENCE</scope>
</reference>
<proteinExistence type="predicted"/>
<keyword evidence="2" id="KW-1133">Transmembrane helix</keyword>
<feature type="compositionally biased region" description="Basic and acidic residues" evidence="1">
    <location>
        <begin position="69"/>
        <end position="124"/>
    </location>
</feature>
<evidence type="ECO:0000256" key="1">
    <source>
        <dbReference type="SAM" id="MobiDB-lite"/>
    </source>
</evidence>
<dbReference type="AlphaFoldDB" id="A0A381V383"/>
<feature type="region of interest" description="Disordered" evidence="1">
    <location>
        <begin position="1"/>
        <end position="27"/>
    </location>
</feature>